<feature type="region of interest" description="Disordered" evidence="1">
    <location>
        <begin position="1"/>
        <end position="47"/>
    </location>
</feature>
<sequence length="93" mass="9095">MLGPPMPGPPNPGPPIPGPPGGGGGGRPPGGGAPPPGGGGPPPPPGAWAWAVMLPSKMADPATKHRAFFLMWTSLSRSLPDGIPIGQNPTDAI</sequence>
<reference evidence="2 3" key="1">
    <citation type="submission" date="2017-11" db="EMBL/GenBank/DDBJ databases">
        <title>Draft genome sequence of magnetotactic bacterium Magnetospirillum kuznetsovii LBB-42.</title>
        <authorList>
            <person name="Grouzdev D.S."/>
            <person name="Rysina M.S."/>
            <person name="Baslerov R.V."/>
            <person name="Koziaeva V."/>
        </authorList>
    </citation>
    <scope>NUCLEOTIDE SEQUENCE [LARGE SCALE GENOMIC DNA]</scope>
    <source>
        <strain evidence="2 3">LBB-42</strain>
    </source>
</reference>
<feature type="compositionally biased region" description="Pro residues" evidence="1">
    <location>
        <begin position="1"/>
        <end position="20"/>
    </location>
</feature>
<dbReference type="AlphaFoldDB" id="A0A364P2X5"/>
<organism evidence="2 3">
    <name type="scientific">Paramagnetospirillum kuznetsovii</name>
    <dbReference type="NCBI Taxonomy" id="2053833"/>
    <lineage>
        <taxon>Bacteria</taxon>
        <taxon>Pseudomonadati</taxon>
        <taxon>Pseudomonadota</taxon>
        <taxon>Alphaproteobacteria</taxon>
        <taxon>Rhodospirillales</taxon>
        <taxon>Magnetospirillaceae</taxon>
        <taxon>Paramagnetospirillum</taxon>
    </lineage>
</organism>
<gene>
    <name evidence="2" type="ORF">CU669_04725</name>
</gene>
<feature type="compositionally biased region" description="Gly residues" evidence="1">
    <location>
        <begin position="21"/>
        <end position="30"/>
    </location>
</feature>
<feature type="compositionally biased region" description="Pro residues" evidence="1">
    <location>
        <begin position="31"/>
        <end position="46"/>
    </location>
</feature>
<proteinExistence type="predicted"/>
<dbReference type="Proteomes" id="UP000251075">
    <property type="component" value="Unassembled WGS sequence"/>
</dbReference>
<evidence type="ECO:0000313" key="2">
    <source>
        <dbReference type="EMBL" id="RAU23435.1"/>
    </source>
</evidence>
<evidence type="ECO:0000256" key="1">
    <source>
        <dbReference type="SAM" id="MobiDB-lite"/>
    </source>
</evidence>
<accession>A0A364P2X5</accession>
<dbReference type="EMBL" id="PGTO01000002">
    <property type="protein sequence ID" value="RAU23435.1"/>
    <property type="molecule type" value="Genomic_DNA"/>
</dbReference>
<keyword evidence="3" id="KW-1185">Reference proteome</keyword>
<evidence type="ECO:0000313" key="3">
    <source>
        <dbReference type="Proteomes" id="UP000251075"/>
    </source>
</evidence>
<comment type="caution">
    <text evidence="2">The sequence shown here is derived from an EMBL/GenBank/DDBJ whole genome shotgun (WGS) entry which is preliminary data.</text>
</comment>
<protein>
    <submittedName>
        <fullName evidence="2">Uncharacterized protein</fullName>
    </submittedName>
</protein>
<name>A0A364P2X5_9PROT</name>